<feature type="transmembrane region" description="Helical" evidence="1">
    <location>
        <begin position="79"/>
        <end position="96"/>
    </location>
</feature>
<keyword evidence="1" id="KW-1133">Transmembrane helix</keyword>
<keyword evidence="3" id="KW-1185">Reference proteome</keyword>
<evidence type="ECO:0000256" key="1">
    <source>
        <dbReference type="SAM" id="Phobius"/>
    </source>
</evidence>
<evidence type="ECO:0008006" key="4">
    <source>
        <dbReference type="Google" id="ProtNLM"/>
    </source>
</evidence>
<accession>A0A3L7AW07</accession>
<keyword evidence="1" id="KW-0812">Transmembrane</keyword>
<dbReference type="EMBL" id="RCUY01000001">
    <property type="protein sequence ID" value="RLP84723.1"/>
    <property type="molecule type" value="Genomic_DNA"/>
</dbReference>
<feature type="transmembrane region" description="Helical" evidence="1">
    <location>
        <begin position="116"/>
        <end position="133"/>
    </location>
</feature>
<keyword evidence="1" id="KW-0472">Membrane</keyword>
<proteinExistence type="predicted"/>
<dbReference type="AlphaFoldDB" id="A0A3L7AW07"/>
<evidence type="ECO:0000313" key="3">
    <source>
        <dbReference type="Proteomes" id="UP000269438"/>
    </source>
</evidence>
<gene>
    <name evidence="2" type="ORF">D9V34_01635</name>
</gene>
<feature type="transmembrane region" description="Helical" evidence="1">
    <location>
        <begin position="48"/>
        <end position="67"/>
    </location>
</feature>
<sequence>MTAAILIALPVGTLVWARTAWEGRFTAELPSHWQGPGGPDATSPEEPLYWAMLWTSAVSALIALAGLIRWPLPSAGMRWWVAVFASVAAVTASMWIGPAGSTLDLENALEARPGVGVLLTMFCLVYGAIPALVRPPARESVGVAG</sequence>
<evidence type="ECO:0000313" key="2">
    <source>
        <dbReference type="EMBL" id="RLP84723.1"/>
    </source>
</evidence>
<dbReference type="Proteomes" id="UP000269438">
    <property type="component" value="Unassembled WGS sequence"/>
</dbReference>
<protein>
    <recommendedName>
        <fullName evidence="4">DUF1648 domain-containing protein</fullName>
    </recommendedName>
</protein>
<organism evidence="2 3">
    <name type="scientific">Mycetocola lacteus</name>
    <dbReference type="NCBI Taxonomy" id="76637"/>
    <lineage>
        <taxon>Bacteria</taxon>
        <taxon>Bacillati</taxon>
        <taxon>Actinomycetota</taxon>
        <taxon>Actinomycetes</taxon>
        <taxon>Micrococcales</taxon>
        <taxon>Microbacteriaceae</taxon>
        <taxon>Mycetocola</taxon>
    </lineage>
</organism>
<name>A0A3L7AW07_9MICO</name>
<comment type="caution">
    <text evidence="2">The sequence shown here is derived from an EMBL/GenBank/DDBJ whole genome shotgun (WGS) entry which is preliminary data.</text>
</comment>
<reference evidence="2 3" key="1">
    <citation type="submission" date="2018-10" db="EMBL/GenBank/DDBJ databases">
        <authorList>
            <person name="Li J."/>
        </authorList>
    </citation>
    <scope>NUCLEOTIDE SEQUENCE [LARGE SCALE GENOMIC DNA]</scope>
    <source>
        <strain evidence="2 3">JCM 11654</strain>
    </source>
</reference>